<dbReference type="PRINTS" id="PR00783">
    <property type="entry name" value="MINTRINSICP"/>
</dbReference>
<comment type="subcellular location">
    <subcellularLocation>
        <location evidence="1">Membrane</location>
        <topology evidence="1">Multi-pass membrane protein</topology>
    </subcellularLocation>
</comment>
<evidence type="ECO:0000313" key="10">
    <source>
        <dbReference type="Proteomes" id="UP000006637"/>
    </source>
</evidence>
<dbReference type="HOGENOM" id="CLU_020019_9_2_11"/>
<gene>
    <name evidence="9" type="ordered locus">Rxyl_1065</name>
</gene>
<dbReference type="EMBL" id="CP000386">
    <property type="protein sequence ID" value="ABG04031.1"/>
    <property type="molecule type" value="Genomic_DNA"/>
</dbReference>
<feature type="transmembrane region" description="Helical" evidence="8">
    <location>
        <begin position="36"/>
        <end position="55"/>
    </location>
</feature>
<organism evidence="9 10">
    <name type="scientific">Rubrobacter xylanophilus (strain DSM 9941 / JCM 11954 / NBRC 16129 / PRD-1)</name>
    <dbReference type="NCBI Taxonomy" id="266117"/>
    <lineage>
        <taxon>Bacteria</taxon>
        <taxon>Bacillati</taxon>
        <taxon>Actinomycetota</taxon>
        <taxon>Rubrobacteria</taxon>
        <taxon>Rubrobacterales</taxon>
        <taxon>Rubrobacteraceae</taxon>
        <taxon>Rubrobacter</taxon>
    </lineage>
</organism>
<keyword evidence="10" id="KW-1185">Reference proteome</keyword>
<dbReference type="InterPro" id="IPR022357">
    <property type="entry name" value="MIP_CS"/>
</dbReference>
<evidence type="ECO:0000256" key="2">
    <source>
        <dbReference type="ARBA" id="ARBA00006175"/>
    </source>
</evidence>
<dbReference type="PROSITE" id="PS00221">
    <property type="entry name" value="MIP"/>
    <property type="match status" value="1"/>
</dbReference>
<dbReference type="PANTHER" id="PTHR43829">
    <property type="entry name" value="AQUAPORIN OR AQUAGLYCEROPORIN RELATED"/>
    <property type="match status" value="1"/>
</dbReference>
<dbReference type="InterPro" id="IPR000425">
    <property type="entry name" value="MIP"/>
</dbReference>
<dbReference type="STRING" id="266117.Rxyl_1065"/>
<accession>Q1AX47</accession>
<feature type="transmembrane region" description="Helical" evidence="8">
    <location>
        <begin position="134"/>
        <end position="153"/>
    </location>
</feature>
<dbReference type="InterPro" id="IPR023271">
    <property type="entry name" value="Aquaporin-like"/>
</dbReference>
<proteinExistence type="inferred from homology"/>
<feature type="transmembrane region" description="Helical" evidence="8">
    <location>
        <begin position="6"/>
        <end position="27"/>
    </location>
</feature>
<evidence type="ECO:0000256" key="1">
    <source>
        <dbReference type="ARBA" id="ARBA00004141"/>
    </source>
</evidence>
<keyword evidence="6 8" id="KW-0472">Membrane</keyword>
<dbReference type="NCBIfam" id="TIGR00861">
    <property type="entry name" value="MIP"/>
    <property type="match status" value="1"/>
</dbReference>
<dbReference type="Pfam" id="PF00230">
    <property type="entry name" value="MIP"/>
    <property type="match status" value="1"/>
</dbReference>
<dbReference type="SUPFAM" id="SSF81338">
    <property type="entry name" value="Aquaporin-like"/>
    <property type="match status" value="1"/>
</dbReference>
<feature type="transmembrane region" description="Helical" evidence="8">
    <location>
        <begin position="223"/>
        <end position="243"/>
    </location>
</feature>
<keyword evidence="3 7" id="KW-0813">Transport</keyword>
<dbReference type="eggNOG" id="COG0580">
    <property type="taxonomic scope" value="Bacteria"/>
</dbReference>
<evidence type="ECO:0000256" key="8">
    <source>
        <dbReference type="SAM" id="Phobius"/>
    </source>
</evidence>
<dbReference type="AlphaFoldDB" id="Q1AX47"/>
<evidence type="ECO:0000256" key="5">
    <source>
        <dbReference type="ARBA" id="ARBA00022989"/>
    </source>
</evidence>
<dbReference type="OrthoDB" id="9807293at2"/>
<evidence type="ECO:0000256" key="7">
    <source>
        <dbReference type="RuleBase" id="RU000477"/>
    </source>
</evidence>
<dbReference type="GO" id="GO:0005886">
    <property type="term" value="C:plasma membrane"/>
    <property type="evidence" value="ECO:0007669"/>
    <property type="project" value="TreeGrafter"/>
</dbReference>
<dbReference type="CDD" id="cd00333">
    <property type="entry name" value="MIP"/>
    <property type="match status" value="1"/>
</dbReference>
<evidence type="ECO:0000313" key="9">
    <source>
        <dbReference type="EMBL" id="ABG04031.1"/>
    </source>
</evidence>
<dbReference type="Proteomes" id="UP000006637">
    <property type="component" value="Chromosome"/>
</dbReference>
<dbReference type="RefSeq" id="WP_011564049.1">
    <property type="nucleotide sequence ID" value="NC_008148.1"/>
</dbReference>
<feature type="transmembrane region" description="Helical" evidence="8">
    <location>
        <begin position="165"/>
        <end position="186"/>
    </location>
</feature>
<comment type="similarity">
    <text evidence="2 7">Belongs to the MIP/aquaporin (TC 1.A.8) family.</text>
</comment>
<keyword evidence="4 7" id="KW-0812">Transmembrane</keyword>
<dbReference type="InterPro" id="IPR050363">
    <property type="entry name" value="MIP/Aquaporin"/>
</dbReference>
<sequence>MESYIAEFIGTMVLILFGDGVVAAVLLRASKAENSGWIVITFGWGMAVAMAVYAVGWVSGAHINPAVTVALAVVGQFDWAQVPGYIIAQFLGAFVGAVLVWLAYLNHWEGTADPVLKRGVFCTIPQIRNTPANFVTEVIGTAALLFGILAILGSGAQIQGGQSELFTAGLFPLLVGLLVFAIGLSLGGPTGYAINPARDLGPRVAHAVLPIPGKGDSDWSYSWIPVVAPLVGGIIGAVLYTVLGFGD</sequence>
<dbReference type="KEGG" id="rxy:Rxyl_1065"/>
<dbReference type="PhylomeDB" id="Q1AX47"/>
<evidence type="ECO:0000256" key="6">
    <source>
        <dbReference type="ARBA" id="ARBA00023136"/>
    </source>
</evidence>
<protein>
    <submittedName>
        <fullName evidence="9">MIP family channel proteins</fullName>
    </submittedName>
</protein>
<name>Q1AX47_RUBXD</name>
<keyword evidence="5 8" id="KW-1133">Transmembrane helix</keyword>
<evidence type="ECO:0000256" key="3">
    <source>
        <dbReference type="ARBA" id="ARBA00022448"/>
    </source>
</evidence>
<evidence type="ECO:0000256" key="4">
    <source>
        <dbReference type="ARBA" id="ARBA00022692"/>
    </source>
</evidence>
<reference evidence="9 10" key="1">
    <citation type="submission" date="2006-06" db="EMBL/GenBank/DDBJ databases">
        <title>Complete sequence of Rubrobacter xylanophilus DSM 9941.</title>
        <authorList>
            <consortium name="US DOE Joint Genome Institute"/>
            <person name="Copeland A."/>
            <person name="Lucas S."/>
            <person name="Lapidus A."/>
            <person name="Barry K."/>
            <person name="Detter J.C."/>
            <person name="Glavina del Rio T."/>
            <person name="Hammon N."/>
            <person name="Israni S."/>
            <person name="Dalin E."/>
            <person name="Tice H."/>
            <person name="Pitluck S."/>
            <person name="Munk A.C."/>
            <person name="Brettin T."/>
            <person name="Bruce D."/>
            <person name="Han C."/>
            <person name="Tapia R."/>
            <person name="Gilna P."/>
            <person name="Schmutz J."/>
            <person name="Larimer F."/>
            <person name="Land M."/>
            <person name="Hauser L."/>
            <person name="Kyrpides N."/>
            <person name="Lykidis A."/>
            <person name="da Costa M.S."/>
            <person name="Rainey F.A."/>
            <person name="Empadinhas N."/>
            <person name="Jolivet E."/>
            <person name="Battista J.R."/>
            <person name="Richardson P."/>
        </authorList>
    </citation>
    <scope>NUCLEOTIDE SEQUENCE [LARGE SCALE GENOMIC DNA]</scope>
    <source>
        <strain evidence="10">DSM 9941 / NBRC 16129 / PRD-1</strain>
    </source>
</reference>
<dbReference type="Gene3D" id="1.20.1080.10">
    <property type="entry name" value="Glycerol uptake facilitator protein"/>
    <property type="match status" value="1"/>
</dbReference>
<feature type="transmembrane region" description="Helical" evidence="8">
    <location>
        <begin position="86"/>
        <end position="104"/>
    </location>
</feature>
<dbReference type="GO" id="GO:0015254">
    <property type="term" value="F:glycerol channel activity"/>
    <property type="evidence" value="ECO:0007669"/>
    <property type="project" value="TreeGrafter"/>
</dbReference>
<dbReference type="PANTHER" id="PTHR43829:SF9">
    <property type="entry name" value="AQUAPORIN-9"/>
    <property type="match status" value="1"/>
</dbReference>